<keyword evidence="4" id="KW-0521">NADP</keyword>
<dbReference type="GO" id="GO:0048038">
    <property type="term" value="F:quinone binding"/>
    <property type="evidence" value="ECO:0007669"/>
    <property type="project" value="UniProtKB-KW"/>
</dbReference>
<evidence type="ECO:0000256" key="9">
    <source>
        <dbReference type="ARBA" id="ARBA00023078"/>
    </source>
</evidence>
<evidence type="ECO:0000313" key="15">
    <source>
        <dbReference type="Proteomes" id="UP000596660"/>
    </source>
</evidence>
<evidence type="ECO:0000313" key="14">
    <source>
        <dbReference type="EnsemblPlants" id="AUR62014194-RA:cds"/>
    </source>
</evidence>
<dbReference type="GO" id="GO:0016655">
    <property type="term" value="F:oxidoreductase activity, acting on NAD(P)H, quinone or similar compound as acceptor"/>
    <property type="evidence" value="ECO:0007669"/>
    <property type="project" value="InterPro"/>
</dbReference>
<sequence>MNCTIFHPLKALPLLSAPKCRTTFSITCAHKHKLLSASKSNQQPSPISNGSKISLKPSDGIKSSWVFQLGLLATTTVAAEPAFAVTGVNYHEDLVWVLIKAGVVAFWYFLIMPPIIMNWLRIRWYRRNLLEMYFQFMFVFLFFPGILVWAPFLNFRKFPRDTTLKYPWSKPENPSEVKGGFLKYPWATIEDYE</sequence>
<keyword evidence="6" id="KW-1278">Translocase</keyword>
<comment type="catalytic activity">
    <reaction evidence="12">
        <text>a plastoquinone + NADH + (n+1) H(+)(in) = a plastoquinol + NAD(+) + n H(+)(out)</text>
        <dbReference type="Rhea" id="RHEA:42608"/>
        <dbReference type="Rhea" id="RHEA-COMP:9561"/>
        <dbReference type="Rhea" id="RHEA-COMP:9562"/>
        <dbReference type="ChEBI" id="CHEBI:15378"/>
        <dbReference type="ChEBI" id="CHEBI:17757"/>
        <dbReference type="ChEBI" id="CHEBI:57540"/>
        <dbReference type="ChEBI" id="CHEBI:57945"/>
        <dbReference type="ChEBI" id="CHEBI:62192"/>
    </reaction>
</comment>
<evidence type="ECO:0000256" key="8">
    <source>
        <dbReference type="ARBA" id="ARBA00023027"/>
    </source>
</evidence>
<keyword evidence="8" id="KW-0520">NAD</keyword>
<evidence type="ECO:0008006" key="16">
    <source>
        <dbReference type="Google" id="ProtNLM"/>
    </source>
</evidence>
<feature type="transmembrane region" description="Helical" evidence="13">
    <location>
        <begin position="94"/>
        <end position="120"/>
    </location>
</feature>
<dbReference type="Pfam" id="PF10716">
    <property type="entry name" value="NdhL"/>
    <property type="match status" value="1"/>
</dbReference>
<keyword evidence="9" id="KW-0793">Thylakoid</keyword>
<dbReference type="KEGG" id="cqi:110694434"/>
<evidence type="ECO:0000256" key="5">
    <source>
        <dbReference type="ARBA" id="ARBA00022957"/>
    </source>
</evidence>
<name>A0A803LJP7_CHEQI</name>
<evidence type="ECO:0000256" key="10">
    <source>
        <dbReference type="ARBA" id="ARBA00023136"/>
    </source>
</evidence>
<protein>
    <recommendedName>
        <fullName evidence="16">NADH dehydrogenase-like complex L</fullName>
    </recommendedName>
</protein>
<organism evidence="14 15">
    <name type="scientific">Chenopodium quinoa</name>
    <name type="common">Quinoa</name>
    <dbReference type="NCBI Taxonomy" id="63459"/>
    <lineage>
        <taxon>Eukaryota</taxon>
        <taxon>Viridiplantae</taxon>
        <taxon>Streptophyta</taxon>
        <taxon>Embryophyta</taxon>
        <taxon>Tracheophyta</taxon>
        <taxon>Spermatophyta</taxon>
        <taxon>Magnoliopsida</taxon>
        <taxon>eudicotyledons</taxon>
        <taxon>Gunneridae</taxon>
        <taxon>Pentapetalae</taxon>
        <taxon>Caryophyllales</taxon>
        <taxon>Chenopodiaceae</taxon>
        <taxon>Chenopodioideae</taxon>
        <taxon>Atripliceae</taxon>
        <taxon>Chenopodium</taxon>
    </lineage>
</organism>
<evidence type="ECO:0000256" key="4">
    <source>
        <dbReference type="ARBA" id="ARBA00022857"/>
    </source>
</evidence>
<dbReference type="InterPro" id="IPR019654">
    <property type="entry name" value="NADH-quinone_OxRdatse_su_L"/>
</dbReference>
<reference evidence="14" key="2">
    <citation type="submission" date="2021-03" db="UniProtKB">
        <authorList>
            <consortium name="EnsemblPlants"/>
        </authorList>
    </citation>
    <scope>IDENTIFICATION</scope>
</reference>
<dbReference type="Gramene" id="AUR62014194-RA">
    <property type="protein sequence ID" value="AUR62014194-RA:cds"/>
    <property type="gene ID" value="AUR62014194"/>
</dbReference>
<keyword evidence="3" id="KW-0874">Quinone</keyword>
<reference evidence="14" key="1">
    <citation type="journal article" date="2017" name="Nature">
        <title>The genome of Chenopodium quinoa.</title>
        <authorList>
            <person name="Jarvis D.E."/>
            <person name="Ho Y.S."/>
            <person name="Lightfoot D.J."/>
            <person name="Schmoeckel S.M."/>
            <person name="Li B."/>
            <person name="Borm T.J.A."/>
            <person name="Ohyanagi H."/>
            <person name="Mineta K."/>
            <person name="Michell C.T."/>
            <person name="Saber N."/>
            <person name="Kharbatia N.M."/>
            <person name="Rupper R.R."/>
            <person name="Sharp A.R."/>
            <person name="Dally N."/>
            <person name="Boughton B.A."/>
            <person name="Woo Y.H."/>
            <person name="Gao G."/>
            <person name="Schijlen E.G.W.M."/>
            <person name="Guo X."/>
            <person name="Momin A.A."/>
            <person name="Negrao S."/>
            <person name="Al-Babili S."/>
            <person name="Gehring C."/>
            <person name="Roessner U."/>
            <person name="Jung C."/>
            <person name="Murphy K."/>
            <person name="Arold S.T."/>
            <person name="Gojobori T."/>
            <person name="van der Linden C.G."/>
            <person name="van Loo E.N."/>
            <person name="Jellen E.N."/>
            <person name="Maughan P.J."/>
            <person name="Tester M."/>
        </authorList>
    </citation>
    <scope>NUCLEOTIDE SEQUENCE [LARGE SCALE GENOMIC DNA]</scope>
    <source>
        <strain evidence="14">cv. PI 614886</strain>
    </source>
</reference>
<evidence type="ECO:0000256" key="12">
    <source>
        <dbReference type="ARBA" id="ARBA00048026"/>
    </source>
</evidence>
<feature type="transmembrane region" description="Helical" evidence="13">
    <location>
        <begin position="65"/>
        <end position="88"/>
    </location>
</feature>
<accession>A0A803LJP7</accession>
<evidence type="ECO:0000256" key="13">
    <source>
        <dbReference type="SAM" id="Phobius"/>
    </source>
</evidence>
<keyword evidence="2 13" id="KW-0812">Transmembrane</keyword>
<keyword evidence="15" id="KW-1185">Reference proteome</keyword>
<keyword evidence="7 13" id="KW-1133">Transmembrane helix</keyword>
<evidence type="ECO:0000256" key="7">
    <source>
        <dbReference type="ARBA" id="ARBA00022989"/>
    </source>
</evidence>
<dbReference type="PANTHER" id="PTHR36727:SF2">
    <property type="entry name" value="NAD(P)H-QUINONE OXIDOREDUCTASE SUBUNIT L, CHLOROPLASTIC"/>
    <property type="match status" value="1"/>
</dbReference>
<dbReference type="Proteomes" id="UP000596660">
    <property type="component" value="Unplaced"/>
</dbReference>
<evidence type="ECO:0000256" key="11">
    <source>
        <dbReference type="ARBA" id="ARBA00047726"/>
    </source>
</evidence>
<dbReference type="OrthoDB" id="2016985at2759"/>
<dbReference type="GO" id="GO:0016020">
    <property type="term" value="C:membrane"/>
    <property type="evidence" value="ECO:0007669"/>
    <property type="project" value="UniProtKB-SubCell"/>
</dbReference>
<keyword evidence="10 13" id="KW-0472">Membrane</keyword>
<dbReference type="PANTHER" id="PTHR36727">
    <property type="entry name" value="NAD(P)H-QUINONE OXIDOREDUCTASE SUBUNIT L, CHLOROPLASTIC"/>
    <property type="match status" value="1"/>
</dbReference>
<comment type="subcellular location">
    <subcellularLocation>
        <location evidence="1">Membrane</location>
        <topology evidence="1">Multi-pass membrane protein</topology>
    </subcellularLocation>
</comment>
<keyword evidence="5" id="KW-0618">Plastoquinone</keyword>
<evidence type="ECO:0000256" key="6">
    <source>
        <dbReference type="ARBA" id="ARBA00022967"/>
    </source>
</evidence>
<feature type="transmembrane region" description="Helical" evidence="13">
    <location>
        <begin position="132"/>
        <end position="152"/>
    </location>
</feature>
<comment type="catalytic activity">
    <reaction evidence="11">
        <text>a plastoquinone + NADPH + (n+1) H(+)(in) = a plastoquinol + NADP(+) + n H(+)(out)</text>
        <dbReference type="Rhea" id="RHEA:42612"/>
        <dbReference type="Rhea" id="RHEA-COMP:9561"/>
        <dbReference type="Rhea" id="RHEA-COMP:9562"/>
        <dbReference type="ChEBI" id="CHEBI:15378"/>
        <dbReference type="ChEBI" id="CHEBI:17757"/>
        <dbReference type="ChEBI" id="CHEBI:57783"/>
        <dbReference type="ChEBI" id="CHEBI:58349"/>
        <dbReference type="ChEBI" id="CHEBI:62192"/>
    </reaction>
</comment>
<gene>
    <name evidence="14" type="primary">LOC110694434</name>
</gene>
<dbReference type="OMA" id="KYPWATE"/>
<dbReference type="EnsemblPlants" id="AUR62014194-RA">
    <property type="protein sequence ID" value="AUR62014194-RA:cds"/>
    <property type="gene ID" value="AUR62014194"/>
</dbReference>
<dbReference type="RefSeq" id="XP_021727296.1">
    <property type="nucleotide sequence ID" value="XM_021871604.1"/>
</dbReference>
<proteinExistence type="predicted"/>
<evidence type="ECO:0000256" key="2">
    <source>
        <dbReference type="ARBA" id="ARBA00022692"/>
    </source>
</evidence>
<evidence type="ECO:0000256" key="1">
    <source>
        <dbReference type="ARBA" id="ARBA00004141"/>
    </source>
</evidence>
<evidence type="ECO:0000256" key="3">
    <source>
        <dbReference type="ARBA" id="ARBA00022719"/>
    </source>
</evidence>
<dbReference type="AlphaFoldDB" id="A0A803LJP7"/>
<dbReference type="GeneID" id="110694434"/>